<dbReference type="OMA" id="MCINNSS"/>
<name>Q17AM8_AEDAE</name>
<dbReference type="Proteomes" id="UP000682892">
    <property type="component" value="Chromosome 1"/>
</dbReference>
<accession>Q17AM8</accession>
<sequence length="200" mass="22328">MNMSRFIFVATALFALKLVKGCDLMNLRIAILNDELDSPNESCVFSSGCSLSNLSCRYISYINSSVVKTFYSDLESLGNVMKGDNPCGALYFSDNFTDALVARIALGPDADDETIMQSEVRVWLGKLNPTIYSTMLKLVEAAYRDFSKALLQDCNNFTNEENDYVETKMCINNSSSLANSIQPNDFKSFSLCWPCSRQLN</sequence>
<dbReference type="AlphaFoldDB" id="Q17AM8"/>
<feature type="chain" id="PRO_5014307769" evidence="1">
    <location>
        <begin position="22"/>
        <end position="200"/>
    </location>
</feature>
<reference evidence="2" key="1">
    <citation type="submission" date="2005-10" db="EMBL/GenBank/DDBJ databases">
        <authorList>
            <person name="Loftus B.J."/>
            <person name="Nene V.M."/>
            <person name="Hannick L.I."/>
            <person name="Bidwell S."/>
            <person name="Haas B."/>
            <person name="Amedeo P."/>
            <person name="Orvis J."/>
            <person name="Wortman J.R."/>
            <person name="White O.R."/>
            <person name="Salzberg S."/>
            <person name="Shumway M."/>
            <person name="Koo H."/>
            <person name="Zhao Y."/>
            <person name="Holmes M."/>
            <person name="Miller J."/>
            <person name="Schatz M."/>
            <person name="Pop M."/>
            <person name="Pai G."/>
            <person name="Utterback T."/>
            <person name="Rogers Y.-H."/>
            <person name="Kravitz S."/>
            <person name="Fraser C.M."/>
        </authorList>
    </citation>
    <scope>NUCLEOTIDE SEQUENCE</scope>
    <source>
        <strain evidence="2">Liverpool</strain>
    </source>
</reference>
<organism evidence="2 3">
    <name type="scientific">Aedes aegypti</name>
    <name type="common">Yellowfever mosquito</name>
    <name type="synonym">Culex aegypti</name>
    <dbReference type="NCBI Taxonomy" id="7159"/>
    <lineage>
        <taxon>Eukaryota</taxon>
        <taxon>Metazoa</taxon>
        <taxon>Ecdysozoa</taxon>
        <taxon>Arthropoda</taxon>
        <taxon>Hexapoda</taxon>
        <taxon>Insecta</taxon>
        <taxon>Pterygota</taxon>
        <taxon>Neoptera</taxon>
        <taxon>Endopterygota</taxon>
        <taxon>Diptera</taxon>
        <taxon>Nematocera</taxon>
        <taxon>Culicoidea</taxon>
        <taxon>Culicidae</taxon>
        <taxon>Culicinae</taxon>
        <taxon>Aedini</taxon>
        <taxon>Aedes</taxon>
        <taxon>Stegomyia</taxon>
    </lineage>
</organism>
<evidence type="ECO:0000313" key="3">
    <source>
        <dbReference type="Proteomes" id="UP000682892"/>
    </source>
</evidence>
<evidence type="ECO:0000256" key="1">
    <source>
        <dbReference type="SAM" id="SignalP"/>
    </source>
</evidence>
<reference evidence="2" key="2">
    <citation type="journal article" date="2007" name="Science">
        <title>Genome sequence of Aedes aegypti, a major arbovirus vector.</title>
        <authorList>
            <person name="Nene V."/>
            <person name="Wortman J.R."/>
            <person name="Lawson D."/>
            <person name="Haas B."/>
            <person name="Kodira C."/>
            <person name="Tu Z.J."/>
            <person name="Loftus B."/>
            <person name="Xi Z."/>
            <person name="Megy K."/>
            <person name="Grabherr M."/>
            <person name="Ren Q."/>
            <person name="Zdobnov E.M."/>
            <person name="Lobo N.F."/>
            <person name="Campbell K.S."/>
            <person name="Brown S.E."/>
            <person name="Bonaldo M.F."/>
            <person name="Zhu J."/>
            <person name="Sinkins S.P."/>
            <person name="Hogenkamp D.G."/>
            <person name="Amedeo P."/>
            <person name="Arensburger P."/>
            <person name="Atkinson P.W."/>
            <person name="Bidwell S."/>
            <person name="Biedler J."/>
            <person name="Birney E."/>
            <person name="Bruggner R.V."/>
            <person name="Costas J."/>
            <person name="Coy M.R."/>
            <person name="Crabtree J."/>
            <person name="Crawford M."/>
            <person name="Debruyn B."/>
            <person name="Decaprio D."/>
            <person name="Eiglmeier K."/>
            <person name="Eisenstadt E."/>
            <person name="El-Dorry H."/>
            <person name="Gelbart W.M."/>
            <person name="Gomes S.L."/>
            <person name="Hammond M."/>
            <person name="Hannick L.I."/>
            <person name="Hogan J.R."/>
            <person name="Holmes M.H."/>
            <person name="Jaffe D."/>
            <person name="Johnston J.S."/>
            <person name="Kennedy R.C."/>
            <person name="Koo H."/>
            <person name="Kravitz S."/>
            <person name="Kriventseva E.V."/>
            <person name="Kulp D."/>
            <person name="Labutti K."/>
            <person name="Lee E."/>
            <person name="Li S."/>
            <person name="Lovin D.D."/>
            <person name="Mao C."/>
            <person name="Mauceli E."/>
            <person name="Menck C.F."/>
            <person name="Miller J.R."/>
            <person name="Montgomery P."/>
            <person name="Mori A."/>
            <person name="Nascimento A.L."/>
            <person name="Naveira H.F."/>
            <person name="Nusbaum C."/>
            <person name="O'leary S."/>
            <person name="Orvis J."/>
            <person name="Pertea M."/>
            <person name="Quesneville H."/>
            <person name="Reidenbach K.R."/>
            <person name="Rogers Y.H."/>
            <person name="Roth C.W."/>
            <person name="Schneider J.R."/>
            <person name="Schatz M."/>
            <person name="Shumway M."/>
            <person name="Stanke M."/>
            <person name="Stinson E.O."/>
            <person name="Tubio J.M."/>
            <person name="Vanzee J.P."/>
            <person name="Verjovski-Almeida S."/>
            <person name="Werner D."/>
            <person name="White O."/>
            <person name="Wyder S."/>
            <person name="Zeng Q."/>
            <person name="Zhao Q."/>
            <person name="Zhao Y."/>
            <person name="Hill C.A."/>
            <person name="Raikhel A.S."/>
            <person name="Soares M.B."/>
            <person name="Knudson D.L."/>
            <person name="Lee N.H."/>
            <person name="Galagan J."/>
            <person name="Salzberg S.L."/>
            <person name="Paulsen I.T."/>
            <person name="Dimopoulos G."/>
            <person name="Collins F.H."/>
            <person name="Birren B."/>
            <person name="Fraser-Liggett C.M."/>
            <person name="Severson D.W."/>
        </authorList>
    </citation>
    <scope>NUCLEOTIDE SEQUENCE [LARGE SCALE GENOMIC DNA]</scope>
    <source>
        <strain evidence="2">Liverpool</strain>
    </source>
</reference>
<dbReference type="VEuPathDB" id="VectorBase:AAEL018334"/>
<dbReference type="eggNOG" id="KOG0059">
    <property type="taxonomic scope" value="Eukaryota"/>
</dbReference>
<evidence type="ECO:0000313" key="2">
    <source>
        <dbReference type="EMBL" id="EAT43314.1"/>
    </source>
</evidence>
<protein>
    <submittedName>
        <fullName evidence="2">AAEL005253-PA</fullName>
    </submittedName>
</protein>
<reference evidence="2" key="3">
    <citation type="submission" date="2012-09" db="EMBL/GenBank/DDBJ databases">
        <authorList>
            <consortium name="VectorBase"/>
        </authorList>
    </citation>
    <scope>NUCLEOTIDE SEQUENCE</scope>
    <source>
        <strain evidence="2">Liverpool</strain>
    </source>
</reference>
<dbReference type="PhylomeDB" id="Q17AM8"/>
<keyword evidence="1" id="KW-0732">Signal</keyword>
<dbReference type="EMBL" id="CH477332">
    <property type="protein sequence ID" value="EAT43314.1"/>
    <property type="molecule type" value="Genomic_DNA"/>
</dbReference>
<gene>
    <name evidence="2" type="ORF">AaeL_AAEL005253</name>
</gene>
<dbReference type="HOGENOM" id="CLU_1367222_0_0_1"/>
<proteinExistence type="predicted"/>
<feature type="signal peptide" evidence="1">
    <location>
        <begin position="1"/>
        <end position="21"/>
    </location>
</feature>
<dbReference type="PaxDb" id="7159-AAEL005253-PA"/>